<feature type="domain" description="Rubrerythrin diiron-binding" evidence="1">
    <location>
        <begin position="44"/>
        <end position="170"/>
    </location>
</feature>
<protein>
    <submittedName>
        <fullName evidence="2">Rubrerythrin</fullName>
    </submittedName>
</protein>
<keyword evidence="3" id="KW-1185">Reference proteome</keyword>
<comment type="caution">
    <text evidence="2">The sequence shown here is derived from an EMBL/GenBank/DDBJ whole genome shotgun (WGS) entry which is preliminary data.</text>
</comment>
<reference evidence="2" key="1">
    <citation type="submission" date="2020-07" db="EMBL/GenBank/DDBJ databases">
        <title>Genomic analysis of a strain of Sedimentibacter Hydroxybenzoicus DSM7310.</title>
        <authorList>
            <person name="Ma S."/>
        </authorList>
    </citation>
    <scope>NUCLEOTIDE SEQUENCE</scope>
    <source>
        <strain evidence="2">DSM 7310</strain>
    </source>
</reference>
<name>A0A974GX78_SEDHY</name>
<evidence type="ECO:0000313" key="2">
    <source>
        <dbReference type="EMBL" id="NYB75248.1"/>
    </source>
</evidence>
<dbReference type="GO" id="GO:0046872">
    <property type="term" value="F:metal ion binding"/>
    <property type="evidence" value="ECO:0007669"/>
    <property type="project" value="InterPro"/>
</dbReference>
<gene>
    <name evidence="2" type="ORF">HZF24_13955</name>
</gene>
<dbReference type="Pfam" id="PF02915">
    <property type="entry name" value="Rubrerythrin"/>
    <property type="match status" value="1"/>
</dbReference>
<dbReference type="InterPro" id="IPR012347">
    <property type="entry name" value="Ferritin-like"/>
</dbReference>
<dbReference type="CDD" id="cd07908">
    <property type="entry name" value="Mn_catalase_like"/>
    <property type="match status" value="1"/>
</dbReference>
<dbReference type="Gene3D" id="1.20.1260.10">
    <property type="match status" value="2"/>
</dbReference>
<sequence>MKVSYYSPNECNYIVGKPYPTVQVDGPNPIYACEMLSNIGDVVSEISDVARYFYISVVTRKEFSSISTCFHHISIVEMHHLNIFAELAFLLGADPRLWSGRSCKRWWSPSYIGYPKELSALIAESIEAEKAAICKYSRQAHTICDPNIVEILNRIILDEERHIQIFTEMYQQLFNRSY</sequence>
<dbReference type="SUPFAM" id="SSF47240">
    <property type="entry name" value="Ferritin-like"/>
    <property type="match status" value="1"/>
</dbReference>
<dbReference type="AlphaFoldDB" id="A0A974GX78"/>
<dbReference type="EMBL" id="JACBNQ010000019">
    <property type="protein sequence ID" value="NYB75248.1"/>
    <property type="molecule type" value="Genomic_DNA"/>
</dbReference>
<dbReference type="GO" id="GO:0016491">
    <property type="term" value="F:oxidoreductase activity"/>
    <property type="evidence" value="ECO:0007669"/>
    <property type="project" value="InterPro"/>
</dbReference>
<dbReference type="Proteomes" id="UP000611629">
    <property type="component" value="Unassembled WGS sequence"/>
</dbReference>
<proteinExistence type="predicted"/>
<accession>A0A974GX78</accession>
<organism evidence="2 3">
    <name type="scientific">Sedimentibacter hydroxybenzoicus DSM 7310</name>
    <dbReference type="NCBI Taxonomy" id="1123245"/>
    <lineage>
        <taxon>Bacteria</taxon>
        <taxon>Bacillati</taxon>
        <taxon>Bacillota</taxon>
        <taxon>Tissierellia</taxon>
        <taxon>Sedimentibacter</taxon>
    </lineage>
</organism>
<dbReference type="InterPro" id="IPR003251">
    <property type="entry name" value="Rr_diiron-bd_dom"/>
</dbReference>
<evidence type="ECO:0000313" key="3">
    <source>
        <dbReference type="Proteomes" id="UP000611629"/>
    </source>
</evidence>
<evidence type="ECO:0000259" key="1">
    <source>
        <dbReference type="Pfam" id="PF02915"/>
    </source>
</evidence>
<dbReference type="InterPro" id="IPR009078">
    <property type="entry name" value="Ferritin-like_SF"/>
</dbReference>